<dbReference type="EMBL" id="JAPCID010000006">
    <property type="protein sequence ID" value="MDA0136903.1"/>
    <property type="molecule type" value="Genomic_DNA"/>
</dbReference>
<comment type="caution">
    <text evidence="3">The sequence shown here is derived from an EMBL/GenBank/DDBJ whole genome shotgun (WGS) entry which is preliminary data.</text>
</comment>
<feature type="domain" description="HTH luxR-type" evidence="2">
    <location>
        <begin position="124"/>
        <end position="189"/>
    </location>
</feature>
<dbReference type="SUPFAM" id="SSF52172">
    <property type="entry name" value="CheY-like"/>
    <property type="match status" value="1"/>
</dbReference>
<dbReference type="CDD" id="cd06170">
    <property type="entry name" value="LuxR_C_like"/>
    <property type="match status" value="1"/>
</dbReference>
<sequence length="192" mass="19766">MHSVLVVDPYPLFRRGLEQLVHEHPALVLAAAGPAVDPSVDADIAVLGLGDGLAKVAARLPVLVLLDDPAPGAAVRMLRTGASGVLHRGAEPAAVARALVAVARGAAVAGPRVAEHLARPRDRADAAFPTLTPRERDVLEQLALGSTNGHIARSLGLSAKTVRNHMSSICSKLRVLDRAQAALAARDAGLGA</sequence>
<dbReference type="InterPro" id="IPR011006">
    <property type="entry name" value="CheY-like_superfamily"/>
</dbReference>
<dbReference type="InterPro" id="IPR000792">
    <property type="entry name" value="Tscrpt_reg_LuxR_C"/>
</dbReference>
<evidence type="ECO:0000313" key="3">
    <source>
        <dbReference type="EMBL" id="MDA0136903.1"/>
    </source>
</evidence>
<dbReference type="PRINTS" id="PR00038">
    <property type="entry name" value="HTHLUXR"/>
</dbReference>
<evidence type="ECO:0000313" key="4">
    <source>
        <dbReference type="Proteomes" id="UP001147700"/>
    </source>
</evidence>
<dbReference type="SUPFAM" id="SSF46894">
    <property type="entry name" value="C-terminal effector domain of the bipartite response regulators"/>
    <property type="match status" value="1"/>
</dbReference>
<dbReference type="PANTHER" id="PTHR43214">
    <property type="entry name" value="TWO-COMPONENT RESPONSE REGULATOR"/>
    <property type="match status" value="1"/>
</dbReference>
<dbReference type="Pfam" id="PF00196">
    <property type="entry name" value="GerE"/>
    <property type="match status" value="1"/>
</dbReference>
<protein>
    <submittedName>
        <fullName evidence="3">Response regulator transcription factor</fullName>
    </submittedName>
</protein>
<evidence type="ECO:0000256" key="1">
    <source>
        <dbReference type="ARBA" id="ARBA00023125"/>
    </source>
</evidence>
<gene>
    <name evidence="3" type="ORF">OJ962_05280</name>
</gene>
<reference evidence="3" key="1">
    <citation type="submission" date="2022-10" db="EMBL/GenBank/DDBJ databases">
        <title>The WGS of Solirubrobacter sp. CPCC 204708.</title>
        <authorList>
            <person name="Jiang Z."/>
        </authorList>
    </citation>
    <scope>NUCLEOTIDE SEQUENCE</scope>
    <source>
        <strain evidence="3">CPCC 204708</strain>
    </source>
</reference>
<dbReference type="InterPro" id="IPR016032">
    <property type="entry name" value="Sig_transdc_resp-reg_C-effctor"/>
</dbReference>
<dbReference type="InterPro" id="IPR039420">
    <property type="entry name" value="WalR-like"/>
</dbReference>
<dbReference type="PROSITE" id="PS50043">
    <property type="entry name" value="HTH_LUXR_2"/>
    <property type="match status" value="1"/>
</dbReference>
<name>A0ABT4REH8_9ACTN</name>
<accession>A0ABT4REH8</accession>
<dbReference type="SMART" id="SM00421">
    <property type="entry name" value="HTH_LUXR"/>
    <property type="match status" value="1"/>
</dbReference>
<keyword evidence="1" id="KW-0238">DNA-binding</keyword>
<dbReference type="RefSeq" id="WP_270006223.1">
    <property type="nucleotide sequence ID" value="NZ_JAPCID010000006.1"/>
</dbReference>
<organism evidence="3 4">
    <name type="scientific">Solirubrobacter deserti</name>
    <dbReference type="NCBI Taxonomy" id="2282478"/>
    <lineage>
        <taxon>Bacteria</taxon>
        <taxon>Bacillati</taxon>
        <taxon>Actinomycetota</taxon>
        <taxon>Thermoleophilia</taxon>
        <taxon>Solirubrobacterales</taxon>
        <taxon>Solirubrobacteraceae</taxon>
        <taxon>Solirubrobacter</taxon>
    </lineage>
</organism>
<proteinExistence type="predicted"/>
<dbReference type="Gene3D" id="3.40.50.2300">
    <property type="match status" value="1"/>
</dbReference>
<dbReference type="PROSITE" id="PS00622">
    <property type="entry name" value="HTH_LUXR_1"/>
    <property type="match status" value="1"/>
</dbReference>
<keyword evidence="4" id="KW-1185">Reference proteome</keyword>
<dbReference type="Proteomes" id="UP001147700">
    <property type="component" value="Unassembled WGS sequence"/>
</dbReference>
<evidence type="ECO:0000259" key="2">
    <source>
        <dbReference type="PROSITE" id="PS50043"/>
    </source>
</evidence>